<reference evidence="1 2" key="1">
    <citation type="submission" date="2020-02" db="EMBL/GenBank/DDBJ databases">
        <title>Draft genome sequence of Haematococcus lacustris strain NIES-144.</title>
        <authorList>
            <person name="Morimoto D."/>
            <person name="Nakagawa S."/>
            <person name="Yoshida T."/>
            <person name="Sawayama S."/>
        </authorList>
    </citation>
    <scope>NUCLEOTIDE SEQUENCE [LARGE SCALE GENOMIC DNA]</scope>
    <source>
        <strain evidence="1 2">NIES-144</strain>
    </source>
</reference>
<dbReference type="EMBL" id="BLLF01000574">
    <property type="protein sequence ID" value="GFH13097.1"/>
    <property type="molecule type" value="Genomic_DNA"/>
</dbReference>
<evidence type="ECO:0000313" key="1">
    <source>
        <dbReference type="EMBL" id="GFH13097.1"/>
    </source>
</evidence>
<proteinExistence type="predicted"/>
<dbReference type="Proteomes" id="UP000485058">
    <property type="component" value="Unassembled WGS sequence"/>
</dbReference>
<evidence type="ECO:0000313" key="2">
    <source>
        <dbReference type="Proteomes" id="UP000485058"/>
    </source>
</evidence>
<protein>
    <submittedName>
        <fullName evidence="1">Uncharacterized protein</fullName>
    </submittedName>
</protein>
<organism evidence="1 2">
    <name type="scientific">Haematococcus lacustris</name>
    <name type="common">Green alga</name>
    <name type="synonym">Haematococcus pluvialis</name>
    <dbReference type="NCBI Taxonomy" id="44745"/>
    <lineage>
        <taxon>Eukaryota</taxon>
        <taxon>Viridiplantae</taxon>
        <taxon>Chlorophyta</taxon>
        <taxon>core chlorophytes</taxon>
        <taxon>Chlorophyceae</taxon>
        <taxon>CS clade</taxon>
        <taxon>Chlamydomonadales</taxon>
        <taxon>Haematococcaceae</taxon>
        <taxon>Haematococcus</taxon>
    </lineage>
</organism>
<feature type="non-terminal residue" evidence="1">
    <location>
        <position position="77"/>
    </location>
</feature>
<sequence>MYQMPCAITMTQPLTPWCFAGQARYPKCEGVQWPYTCRAARQGWWVVIKLSGIGFCFLQHVFLVNEGQLILQVVYLV</sequence>
<name>A0A699YS96_HAELA</name>
<comment type="caution">
    <text evidence="1">The sequence shown here is derived from an EMBL/GenBank/DDBJ whole genome shotgun (WGS) entry which is preliminary data.</text>
</comment>
<keyword evidence="2" id="KW-1185">Reference proteome</keyword>
<gene>
    <name evidence="1" type="ORF">HaLaN_08909</name>
</gene>
<accession>A0A699YS96</accession>
<dbReference type="AlphaFoldDB" id="A0A699YS96"/>